<gene>
    <name evidence="2" type="ORF">HMPREF0216_00529</name>
</gene>
<organism evidence="2 3">
    <name type="scientific">Clostridium celatum DSM 1785</name>
    <dbReference type="NCBI Taxonomy" id="545697"/>
    <lineage>
        <taxon>Bacteria</taxon>
        <taxon>Bacillati</taxon>
        <taxon>Bacillota</taxon>
        <taxon>Clostridia</taxon>
        <taxon>Eubacteriales</taxon>
        <taxon>Clostridiaceae</taxon>
        <taxon>Clostridium</taxon>
    </lineage>
</organism>
<evidence type="ECO:0000313" key="2">
    <source>
        <dbReference type="EMBL" id="EKY28826.1"/>
    </source>
</evidence>
<dbReference type="OrthoDB" id="1938012at2"/>
<feature type="compositionally biased region" description="Polar residues" evidence="1">
    <location>
        <begin position="85"/>
        <end position="112"/>
    </location>
</feature>
<reference evidence="2 3" key="1">
    <citation type="submission" date="2012-05" db="EMBL/GenBank/DDBJ databases">
        <authorList>
            <person name="Weinstock G."/>
            <person name="Sodergren E."/>
            <person name="Lobos E.A."/>
            <person name="Fulton L."/>
            <person name="Fulton R."/>
            <person name="Courtney L."/>
            <person name="Fronick C."/>
            <person name="O'Laughlin M."/>
            <person name="Godfrey J."/>
            <person name="Wilson R.M."/>
            <person name="Miner T."/>
            <person name="Farmer C."/>
            <person name="Delehaunty K."/>
            <person name="Cordes M."/>
            <person name="Minx P."/>
            <person name="Tomlinson C."/>
            <person name="Chen J."/>
            <person name="Wollam A."/>
            <person name="Pepin K.H."/>
            <person name="Bhonagiri V."/>
            <person name="Zhang X."/>
            <person name="Suruliraj S."/>
            <person name="Warren W."/>
            <person name="Mitreva M."/>
            <person name="Mardis E.R."/>
            <person name="Wilson R.K."/>
        </authorList>
    </citation>
    <scope>NUCLEOTIDE SEQUENCE [LARGE SCALE GENOMIC DNA]</scope>
    <source>
        <strain evidence="2 3">DSM 1785</strain>
    </source>
</reference>
<dbReference type="PATRIC" id="fig|545697.3.peg.524"/>
<sequence length="215" mass="24529">MASNKNKINNDNDLNFIPLNIENPLAINNSFPLNYNLEEISMTKTFGTLSFNFPTLNLSPQPMPITNTPIIETSPLTPYPKNIPTLEQTTPISPTNTTSDKKNINTTQNNTFDLEYPDEDDDFLYSYNESRLSDDYLDNLVNPLDILKNFDISLDFDSDVRKDTCTEKEIDDIFAIVEKNYSGILATMKAYRIPYPIAKLLIKKIIKISLLNCKK</sequence>
<dbReference type="Proteomes" id="UP000010420">
    <property type="component" value="Unassembled WGS sequence"/>
</dbReference>
<dbReference type="RefSeq" id="WP_005210708.1">
    <property type="nucleotide sequence ID" value="NZ_KB291610.1"/>
</dbReference>
<protein>
    <submittedName>
        <fullName evidence="2">Uncharacterized protein</fullName>
    </submittedName>
</protein>
<feature type="region of interest" description="Disordered" evidence="1">
    <location>
        <begin position="83"/>
        <end position="112"/>
    </location>
</feature>
<name>L1QLM6_9CLOT</name>
<keyword evidence="3" id="KW-1185">Reference proteome</keyword>
<dbReference type="eggNOG" id="ENOG5030INK">
    <property type="taxonomic scope" value="Bacteria"/>
</dbReference>
<dbReference type="STRING" id="545697.HMPREF0216_00529"/>
<dbReference type="HOGENOM" id="CLU_1281335_0_0_9"/>
<proteinExistence type="predicted"/>
<accession>L1QLM6</accession>
<dbReference type="AlphaFoldDB" id="L1QLM6"/>
<dbReference type="EMBL" id="AMEZ01000016">
    <property type="protein sequence ID" value="EKY28826.1"/>
    <property type="molecule type" value="Genomic_DNA"/>
</dbReference>
<evidence type="ECO:0000313" key="3">
    <source>
        <dbReference type="Proteomes" id="UP000010420"/>
    </source>
</evidence>
<comment type="caution">
    <text evidence="2">The sequence shown here is derived from an EMBL/GenBank/DDBJ whole genome shotgun (WGS) entry which is preliminary data.</text>
</comment>
<evidence type="ECO:0000256" key="1">
    <source>
        <dbReference type="SAM" id="MobiDB-lite"/>
    </source>
</evidence>